<dbReference type="RefSeq" id="WP_249866984.1">
    <property type="nucleotide sequence ID" value="NZ_JAMGBC010000001.1"/>
</dbReference>
<dbReference type="SUPFAM" id="SSF144091">
    <property type="entry name" value="Rhomboid-like"/>
    <property type="match status" value="1"/>
</dbReference>
<feature type="transmembrane region" description="Helical" evidence="5">
    <location>
        <begin position="84"/>
        <end position="104"/>
    </location>
</feature>
<dbReference type="GO" id="GO:0006508">
    <property type="term" value="P:proteolysis"/>
    <property type="evidence" value="ECO:0007669"/>
    <property type="project" value="UniProtKB-KW"/>
</dbReference>
<keyword evidence="7" id="KW-0645">Protease</keyword>
<feature type="transmembrane region" description="Helical" evidence="5">
    <location>
        <begin position="59"/>
        <end position="78"/>
    </location>
</feature>
<dbReference type="InterPro" id="IPR035952">
    <property type="entry name" value="Rhomboid-like_sf"/>
</dbReference>
<feature type="transmembrane region" description="Helical" evidence="5">
    <location>
        <begin position="141"/>
        <end position="162"/>
    </location>
</feature>
<keyword evidence="3 5" id="KW-1133">Transmembrane helix</keyword>
<comment type="caution">
    <text evidence="7">The sequence shown here is derived from an EMBL/GenBank/DDBJ whole genome shotgun (WGS) entry which is preliminary data.</text>
</comment>
<organism evidence="7 8">
    <name type="scientific">Sphingomonas anseongensis</name>
    <dbReference type="NCBI Taxonomy" id="2908207"/>
    <lineage>
        <taxon>Bacteria</taxon>
        <taxon>Pseudomonadati</taxon>
        <taxon>Pseudomonadota</taxon>
        <taxon>Alphaproteobacteria</taxon>
        <taxon>Sphingomonadales</taxon>
        <taxon>Sphingomonadaceae</taxon>
        <taxon>Sphingomonas</taxon>
    </lineage>
</organism>
<keyword evidence="2 5" id="KW-0812">Transmembrane</keyword>
<keyword evidence="7" id="KW-0378">Hydrolase</keyword>
<feature type="transmembrane region" description="Helical" evidence="5">
    <location>
        <begin position="20"/>
        <end position="47"/>
    </location>
</feature>
<accession>A0ABT0RCP7</accession>
<feature type="domain" description="Peptidase S54 rhomboid" evidence="6">
    <location>
        <begin position="25"/>
        <end position="165"/>
    </location>
</feature>
<dbReference type="GO" id="GO:0008233">
    <property type="term" value="F:peptidase activity"/>
    <property type="evidence" value="ECO:0007669"/>
    <property type="project" value="UniProtKB-KW"/>
</dbReference>
<protein>
    <submittedName>
        <fullName evidence="7">Rhomboid family intramembrane serine protease</fullName>
    </submittedName>
</protein>
<evidence type="ECO:0000256" key="3">
    <source>
        <dbReference type="ARBA" id="ARBA00022989"/>
    </source>
</evidence>
<evidence type="ECO:0000313" key="7">
    <source>
        <dbReference type="EMBL" id="MCL6678006.1"/>
    </source>
</evidence>
<dbReference type="PANTHER" id="PTHR43731:SF26">
    <property type="entry name" value="RHOMBOID-LIKE PROTEIN 10, CHLOROPLASTIC"/>
    <property type="match status" value="1"/>
</dbReference>
<feature type="transmembrane region" description="Helical" evidence="5">
    <location>
        <begin position="116"/>
        <end position="135"/>
    </location>
</feature>
<sequence>MGFIPARWSGAAMLGPAVPAFLTPLSATLVHAGVLHLVLNLVILVWCGAQVERVLGAKALIFIYGISAYVAAVAEWLVQPHAQTPMVGASGAISGIIGAFALSFGQQKQIVKSRRLNRALNALWLLAAWIVLQLMTGMLAGFEGVLVATPAHVGGFLSGLLLQRPLLMWRYRKA</sequence>
<dbReference type="InterPro" id="IPR050925">
    <property type="entry name" value="Rhomboid_protease_S54"/>
</dbReference>
<reference evidence="7" key="1">
    <citation type="submission" date="2022-05" db="EMBL/GenBank/DDBJ databases">
        <authorList>
            <person name="Jo J.-H."/>
            <person name="Im W.-T."/>
        </authorList>
    </citation>
    <scope>NUCLEOTIDE SEQUENCE</scope>
    <source>
        <strain evidence="7">RG327</strain>
    </source>
</reference>
<dbReference type="EMBL" id="JAMGBC010000001">
    <property type="protein sequence ID" value="MCL6678006.1"/>
    <property type="molecule type" value="Genomic_DNA"/>
</dbReference>
<dbReference type="Pfam" id="PF01694">
    <property type="entry name" value="Rhomboid"/>
    <property type="match status" value="1"/>
</dbReference>
<gene>
    <name evidence="7" type="ORF">LZ519_01540</name>
</gene>
<evidence type="ECO:0000256" key="5">
    <source>
        <dbReference type="SAM" id="Phobius"/>
    </source>
</evidence>
<dbReference type="PANTHER" id="PTHR43731">
    <property type="entry name" value="RHOMBOID PROTEASE"/>
    <property type="match status" value="1"/>
</dbReference>
<dbReference type="Gene3D" id="1.20.1540.10">
    <property type="entry name" value="Rhomboid-like"/>
    <property type="match status" value="1"/>
</dbReference>
<dbReference type="Proteomes" id="UP001165343">
    <property type="component" value="Unassembled WGS sequence"/>
</dbReference>
<name>A0ABT0RCP7_9SPHN</name>
<keyword evidence="8" id="KW-1185">Reference proteome</keyword>
<proteinExistence type="predicted"/>
<evidence type="ECO:0000256" key="1">
    <source>
        <dbReference type="ARBA" id="ARBA00004141"/>
    </source>
</evidence>
<comment type="subcellular location">
    <subcellularLocation>
        <location evidence="1">Membrane</location>
        <topology evidence="1">Multi-pass membrane protein</topology>
    </subcellularLocation>
</comment>
<evidence type="ECO:0000256" key="4">
    <source>
        <dbReference type="ARBA" id="ARBA00023136"/>
    </source>
</evidence>
<evidence type="ECO:0000256" key="2">
    <source>
        <dbReference type="ARBA" id="ARBA00022692"/>
    </source>
</evidence>
<dbReference type="InterPro" id="IPR022764">
    <property type="entry name" value="Peptidase_S54_rhomboid_dom"/>
</dbReference>
<keyword evidence="4 5" id="KW-0472">Membrane</keyword>
<evidence type="ECO:0000313" key="8">
    <source>
        <dbReference type="Proteomes" id="UP001165343"/>
    </source>
</evidence>
<evidence type="ECO:0000259" key="6">
    <source>
        <dbReference type="Pfam" id="PF01694"/>
    </source>
</evidence>